<dbReference type="WBParaSite" id="SRAE_2000170100.1">
    <property type="protein sequence ID" value="SRAE_2000170100.1"/>
    <property type="gene ID" value="WBGene00261907"/>
</dbReference>
<evidence type="ECO:0000256" key="1">
    <source>
        <dbReference type="SAM" id="MobiDB-lite"/>
    </source>
</evidence>
<feature type="region of interest" description="Disordered" evidence="1">
    <location>
        <begin position="70"/>
        <end position="129"/>
    </location>
</feature>
<feature type="compositionally biased region" description="Polar residues" evidence="1">
    <location>
        <begin position="70"/>
        <end position="80"/>
    </location>
</feature>
<evidence type="ECO:0000313" key="3">
    <source>
        <dbReference type="Proteomes" id="UP000035682"/>
    </source>
</evidence>
<organism evidence="2">
    <name type="scientific">Strongyloides ratti</name>
    <name type="common">Parasitic roundworm</name>
    <dbReference type="NCBI Taxonomy" id="34506"/>
    <lineage>
        <taxon>Eukaryota</taxon>
        <taxon>Metazoa</taxon>
        <taxon>Ecdysozoa</taxon>
        <taxon>Nematoda</taxon>
        <taxon>Chromadorea</taxon>
        <taxon>Rhabditida</taxon>
        <taxon>Tylenchina</taxon>
        <taxon>Panagrolaimomorpha</taxon>
        <taxon>Strongyloidoidea</taxon>
        <taxon>Strongyloididae</taxon>
        <taxon>Strongyloides</taxon>
    </lineage>
</organism>
<dbReference type="GeneID" id="36379401"/>
<proteinExistence type="predicted"/>
<reference evidence="2 3" key="1">
    <citation type="submission" date="2014-09" db="EMBL/GenBank/DDBJ databases">
        <authorList>
            <person name="Martin A.A."/>
        </authorList>
    </citation>
    <scope>NUCLEOTIDE SEQUENCE</scope>
    <source>
        <strain evidence="3">ED321</strain>
        <strain evidence="2">ED321 Heterogonic</strain>
    </source>
</reference>
<evidence type="ECO:0000313" key="4">
    <source>
        <dbReference type="WBParaSite" id="SRAE_2000170100.1"/>
    </source>
</evidence>
<dbReference type="RefSeq" id="XP_024506236.1">
    <property type="nucleotide sequence ID" value="XM_024652683.1"/>
</dbReference>
<evidence type="ECO:0000313" key="5">
    <source>
        <dbReference type="WormBase" id="SRAE_2000170100"/>
    </source>
</evidence>
<feature type="compositionally biased region" description="Low complexity" evidence="1">
    <location>
        <begin position="88"/>
        <end position="102"/>
    </location>
</feature>
<dbReference type="Proteomes" id="UP000035682">
    <property type="component" value="Unplaced"/>
</dbReference>
<protein>
    <submittedName>
        <fullName evidence="2 4">Uncharacterized protein</fullName>
    </submittedName>
</protein>
<accession>A0A090LB78</accession>
<reference evidence="4" key="2">
    <citation type="submission" date="2020-12" db="UniProtKB">
        <authorList>
            <consortium name="WormBaseParasite"/>
        </authorList>
    </citation>
    <scope>IDENTIFICATION</scope>
</reference>
<keyword evidence="3" id="KW-1185">Reference proteome</keyword>
<dbReference type="STRING" id="34506.A0A090LB78"/>
<evidence type="ECO:0000313" key="2">
    <source>
        <dbReference type="EMBL" id="CEF67036.1"/>
    </source>
</evidence>
<gene>
    <name evidence="2 4 5" type="ORF">SRAE_2000170100</name>
</gene>
<dbReference type="EMBL" id="LN609529">
    <property type="protein sequence ID" value="CEF67036.1"/>
    <property type="molecule type" value="Genomic_DNA"/>
</dbReference>
<dbReference type="AlphaFoldDB" id="A0A090LB78"/>
<feature type="compositionally biased region" description="Basic and acidic residues" evidence="1">
    <location>
        <begin position="107"/>
        <end position="122"/>
    </location>
</feature>
<name>A0A090LB78_STRRB</name>
<sequence>MEHKVRQVEKIKCLEKALLLLKYKKEILSYSSSRSLSDEFGEKFNLMIEFEIPTDLATETEATFVTSIDSNYSKTSTTPAKKNPEVPTSTSTSTSTTTTESSLISGKTKEKEKPKNDVKQQTKDTTSVPSGNRCVEVKVYLRSYLENNRNDGVLERYDIELNPYKDTLKDIIKVLLPKKDPLQVMRDGVYFTRNDFDAGIDYNKEQKWLCCFPYEMYIPLVRIYSSIVEKEFKMSFVIDDIKKV</sequence>
<dbReference type="CTD" id="36379401"/>
<dbReference type="WormBase" id="SRAE_2000170100">
    <property type="protein sequence ID" value="SRP07690"/>
    <property type="gene ID" value="WBGene00261907"/>
</dbReference>